<evidence type="ECO:0008006" key="3">
    <source>
        <dbReference type="Google" id="ProtNLM"/>
    </source>
</evidence>
<evidence type="ECO:0000313" key="2">
    <source>
        <dbReference type="Proteomes" id="UP000577362"/>
    </source>
</evidence>
<protein>
    <recommendedName>
        <fullName evidence="3">Regulatory protein GemA</fullName>
    </recommendedName>
</protein>
<organism evidence="1 2">
    <name type="scientific">Chelatococcus caeni</name>
    <dbReference type="NCBI Taxonomy" id="1348468"/>
    <lineage>
        <taxon>Bacteria</taxon>
        <taxon>Pseudomonadati</taxon>
        <taxon>Pseudomonadota</taxon>
        <taxon>Alphaproteobacteria</taxon>
        <taxon>Hyphomicrobiales</taxon>
        <taxon>Chelatococcaceae</taxon>
        <taxon>Chelatococcus</taxon>
    </lineage>
</organism>
<dbReference type="InterPro" id="IPR009363">
    <property type="entry name" value="Phage_Mu_Gp16"/>
</dbReference>
<keyword evidence="2" id="KW-1185">Reference proteome</keyword>
<dbReference type="RefSeq" id="WP_183316251.1">
    <property type="nucleotide sequence ID" value="NZ_JACIEN010000001.1"/>
</dbReference>
<proteinExistence type="predicted"/>
<evidence type="ECO:0000313" key="1">
    <source>
        <dbReference type="EMBL" id="MBB4016710.1"/>
    </source>
</evidence>
<dbReference type="Proteomes" id="UP000577362">
    <property type="component" value="Unassembled WGS sequence"/>
</dbReference>
<accession>A0A840BUP1</accession>
<sequence>MTKAVPSNDRITPAQICALQACRRKAGMTDEDYRAWLDARAGVFSTTELSRTDAARLIDELNARAPRRSPAATVSGLYAGKLRALWISGWHLGVVAERDDRALLAFVQRQTGVTHTRFLTDPKEASKAIEALKAWLAREAGVAWPGDRSDVTGAKRAVLRAQARLLAGRADIDMPVVNVAAEQLDATIAEYGRLIRQRRGRK</sequence>
<name>A0A840BUP1_9HYPH</name>
<dbReference type="Pfam" id="PF06252">
    <property type="entry name" value="GemA"/>
    <property type="match status" value="1"/>
</dbReference>
<dbReference type="AlphaFoldDB" id="A0A840BUP1"/>
<gene>
    <name evidence="1" type="ORF">GGR16_001716</name>
</gene>
<dbReference type="PROSITE" id="PS51257">
    <property type="entry name" value="PROKAR_LIPOPROTEIN"/>
    <property type="match status" value="1"/>
</dbReference>
<reference evidence="1 2" key="1">
    <citation type="submission" date="2020-08" db="EMBL/GenBank/DDBJ databases">
        <title>Genomic Encyclopedia of Type Strains, Phase IV (KMG-IV): sequencing the most valuable type-strain genomes for metagenomic binning, comparative biology and taxonomic classification.</title>
        <authorList>
            <person name="Goeker M."/>
        </authorList>
    </citation>
    <scope>NUCLEOTIDE SEQUENCE [LARGE SCALE GENOMIC DNA]</scope>
    <source>
        <strain evidence="1 2">DSM 103737</strain>
    </source>
</reference>
<dbReference type="EMBL" id="JACIEN010000001">
    <property type="protein sequence ID" value="MBB4016710.1"/>
    <property type="molecule type" value="Genomic_DNA"/>
</dbReference>
<comment type="caution">
    <text evidence="1">The sequence shown here is derived from an EMBL/GenBank/DDBJ whole genome shotgun (WGS) entry which is preliminary data.</text>
</comment>